<comment type="caution">
    <text evidence="2">The sequence shown here is derived from an EMBL/GenBank/DDBJ whole genome shotgun (WGS) entry which is preliminary data.</text>
</comment>
<evidence type="ECO:0000313" key="2">
    <source>
        <dbReference type="EMBL" id="HGS04688.1"/>
    </source>
</evidence>
<keyword evidence="1" id="KW-0472">Membrane</keyword>
<organism evidence="2">
    <name type="scientific">Desulfobacca acetoxidans</name>
    <dbReference type="NCBI Taxonomy" id="60893"/>
    <lineage>
        <taxon>Bacteria</taxon>
        <taxon>Pseudomonadati</taxon>
        <taxon>Thermodesulfobacteriota</taxon>
        <taxon>Desulfobaccia</taxon>
        <taxon>Desulfobaccales</taxon>
        <taxon>Desulfobaccaceae</taxon>
        <taxon>Desulfobacca</taxon>
    </lineage>
</organism>
<keyword evidence="1" id="KW-0812">Transmembrane</keyword>
<dbReference type="AlphaFoldDB" id="A0A7V4G766"/>
<gene>
    <name evidence="2" type="ORF">ENT08_02955</name>
</gene>
<proteinExistence type="predicted"/>
<feature type="transmembrane region" description="Helical" evidence="1">
    <location>
        <begin position="29"/>
        <end position="48"/>
    </location>
</feature>
<evidence type="ECO:0008006" key="3">
    <source>
        <dbReference type="Google" id="ProtNLM"/>
    </source>
</evidence>
<sequence>MPTPTSLLVVLMYVILFLLFPPRRSRWTWVGAALGIVVLAAAITYPSIKTSQVCEITILDSTVGLDGVVVAPGGERLVFSGARPLWPGQKGGGPGPLPAYLHWRLYRTLDAVVALPLNSRNAPELLALAQEFRVGGFWWRQERQPEGPMVELINLLGDQGKPARSLDRGNPPQALGEVFLAYPSWEGGQAGALEVTYQGRRVLLLPPLRRAALLKLPWPARDRPLAALVAPGDVPAELLKRLNPERLVLFGEPAEGKEFPSCPVFFSRWGAVSLHLAPGSVTVQEWSP</sequence>
<dbReference type="EMBL" id="DSXI01000170">
    <property type="protein sequence ID" value="HGS04688.1"/>
    <property type="molecule type" value="Genomic_DNA"/>
</dbReference>
<feature type="transmembrane region" description="Helical" evidence="1">
    <location>
        <begin position="6"/>
        <end position="22"/>
    </location>
</feature>
<protein>
    <recommendedName>
        <fullName evidence="3">DUF4131 domain-containing protein</fullName>
    </recommendedName>
</protein>
<keyword evidence="1" id="KW-1133">Transmembrane helix</keyword>
<reference evidence="2" key="1">
    <citation type="journal article" date="2020" name="mSystems">
        <title>Genome- and Community-Level Interaction Insights into Carbon Utilization and Element Cycling Functions of Hydrothermarchaeota in Hydrothermal Sediment.</title>
        <authorList>
            <person name="Zhou Z."/>
            <person name="Liu Y."/>
            <person name="Xu W."/>
            <person name="Pan J."/>
            <person name="Luo Z.H."/>
            <person name="Li M."/>
        </authorList>
    </citation>
    <scope>NUCLEOTIDE SEQUENCE [LARGE SCALE GENOMIC DNA]</scope>
    <source>
        <strain evidence="2">SpSt-548</strain>
    </source>
</reference>
<name>A0A7V4G766_9BACT</name>
<evidence type="ECO:0000256" key="1">
    <source>
        <dbReference type="SAM" id="Phobius"/>
    </source>
</evidence>
<accession>A0A7V4G766</accession>